<dbReference type="Proteomes" id="UP001187415">
    <property type="component" value="Unassembled WGS sequence"/>
</dbReference>
<organism evidence="1 2">
    <name type="scientific">Channa striata</name>
    <name type="common">Snakehead murrel</name>
    <name type="synonym">Ophicephalus striatus</name>
    <dbReference type="NCBI Taxonomy" id="64152"/>
    <lineage>
        <taxon>Eukaryota</taxon>
        <taxon>Metazoa</taxon>
        <taxon>Chordata</taxon>
        <taxon>Craniata</taxon>
        <taxon>Vertebrata</taxon>
        <taxon>Euteleostomi</taxon>
        <taxon>Actinopterygii</taxon>
        <taxon>Neopterygii</taxon>
        <taxon>Teleostei</taxon>
        <taxon>Neoteleostei</taxon>
        <taxon>Acanthomorphata</taxon>
        <taxon>Anabantaria</taxon>
        <taxon>Anabantiformes</taxon>
        <taxon>Channoidei</taxon>
        <taxon>Channidae</taxon>
        <taxon>Channa</taxon>
    </lineage>
</organism>
<keyword evidence="2" id="KW-1185">Reference proteome</keyword>
<sequence length="108" mass="11770">MSLIDSIICSRLVERGLEFKAAGSETPAAVLMWDTGVWGPPVPDRTFVPVFPVFPWDEPAVLCAPSVHPEDPSWKRLRSSSAHGPVTEMVQQRSAVVIPHPAVMVALI</sequence>
<name>A0AA88IN89_CHASR</name>
<dbReference type="AlphaFoldDB" id="A0AA88IN89"/>
<accession>A0AA88IN89</accession>
<gene>
    <name evidence="1" type="ORF">Q5P01_025397</name>
</gene>
<evidence type="ECO:0000313" key="2">
    <source>
        <dbReference type="Proteomes" id="UP001187415"/>
    </source>
</evidence>
<comment type="caution">
    <text evidence="1">The sequence shown here is derived from an EMBL/GenBank/DDBJ whole genome shotgun (WGS) entry which is preliminary data.</text>
</comment>
<evidence type="ECO:0000313" key="1">
    <source>
        <dbReference type="EMBL" id="KAK2817206.1"/>
    </source>
</evidence>
<reference evidence="1" key="1">
    <citation type="submission" date="2023-07" db="EMBL/GenBank/DDBJ databases">
        <title>Chromosome-level Genome Assembly of Striped Snakehead (Channa striata).</title>
        <authorList>
            <person name="Liu H."/>
        </authorList>
    </citation>
    <scope>NUCLEOTIDE SEQUENCE</scope>
    <source>
        <strain evidence="1">Gz</strain>
        <tissue evidence="1">Muscle</tissue>
    </source>
</reference>
<proteinExistence type="predicted"/>
<dbReference type="EMBL" id="JAUPFM010000021">
    <property type="protein sequence ID" value="KAK2817206.1"/>
    <property type="molecule type" value="Genomic_DNA"/>
</dbReference>
<protein>
    <submittedName>
        <fullName evidence="1">Uncharacterized protein</fullName>
    </submittedName>
</protein>